<organism evidence="2 3">
    <name type="scientific">Pendulispora brunnea</name>
    <dbReference type="NCBI Taxonomy" id="2905690"/>
    <lineage>
        <taxon>Bacteria</taxon>
        <taxon>Pseudomonadati</taxon>
        <taxon>Myxococcota</taxon>
        <taxon>Myxococcia</taxon>
        <taxon>Myxococcales</taxon>
        <taxon>Sorangiineae</taxon>
        <taxon>Pendulisporaceae</taxon>
        <taxon>Pendulispora</taxon>
    </lineage>
</organism>
<keyword evidence="1" id="KW-0732">Signal</keyword>
<name>A0ABZ2K0A2_9BACT</name>
<dbReference type="Proteomes" id="UP001379533">
    <property type="component" value="Chromosome"/>
</dbReference>
<evidence type="ECO:0000256" key="1">
    <source>
        <dbReference type="SAM" id="SignalP"/>
    </source>
</evidence>
<dbReference type="EMBL" id="CP089982">
    <property type="protein sequence ID" value="WXA92160.1"/>
    <property type="molecule type" value="Genomic_DNA"/>
</dbReference>
<evidence type="ECO:0008006" key="4">
    <source>
        <dbReference type="Google" id="ProtNLM"/>
    </source>
</evidence>
<dbReference type="PROSITE" id="PS51257">
    <property type="entry name" value="PROKAR_LIPOPROTEIN"/>
    <property type="match status" value="1"/>
</dbReference>
<feature type="signal peptide" evidence="1">
    <location>
        <begin position="1"/>
        <end position="29"/>
    </location>
</feature>
<evidence type="ECO:0000313" key="3">
    <source>
        <dbReference type="Proteomes" id="UP001379533"/>
    </source>
</evidence>
<dbReference type="RefSeq" id="WP_394842777.1">
    <property type="nucleotide sequence ID" value="NZ_CP089982.1"/>
</dbReference>
<sequence>MMLFRWQVFPRMVVLALAASALSCSSSSSDDPGIPAGGDGTYVNEPYATLDRYGLVTIRDGAIVPAKETVHYDLNTPLFSDYARKERTIFLPRGTSMTYKDDGTFDFPVGAVITKSFGFPKDFRDPNSKVRWEETRLLIRASDGWKAISYQWDEAQQVATKVPGGRTRAVEFIDGQGITQHATYLIPSANQCPKCHANNGFSTPIGIYAAQINRTHTFADGTQGNQIAKWRDLGLLSGAPATLDSAPRLPVWDDPSVGLNDRARSYLDGNCAYCHSTTGEARTSGLYLGFREMDPMRLGVCKIPVAAGRAGSNFDYDVVPGNPDRSILTYRMDSTEPSIAMPELGRSLVHKEALALLREWVASLPPGGCK</sequence>
<dbReference type="NCBIfam" id="TIGR03806">
    <property type="entry name" value="chp_HNE_0200"/>
    <property type="match status" value="1"/>
</dbReference>
<keyword evidence="3" id="KW-1185">Reference proteome</keyword>
<feature type="chain" id="PRO_5046331669" description="Repeat protein (TIGR03806 family)" evidence="1">
    <location>
        <begin position="30"/>
        <end position="370"/>
    </location>
</feature>
<accession>A0ABZ2K0A2</accession>
<dbReference type="InterPro" id="IPR022269">
    <property type="entry name" value="SO_2930-like_C"/>
</dbReference>
<gene>
    <name evidence="2" type="ORF">LZC95_37615</name>
</gene>
<evidence type="ECO:0000313" key="2">
    <source>
        <dbReference type="EMBL" id="WXA92160.1"/>
    </source>
</evidence>
<protein>
    <recommendedName>
        <fullName evidence="4">Repeat protein (TIGR03806 family)</fullName>
    </recommendedName>
</protein>
<proteinExistence type="predicted"/>
<reference evidence="2 3" key="1">
    <citation type="submission" date="2021-12" db="EMBL/GenBank/DDBJ databases">
        <title>Discovery of the Pendulisporaceae a myxobacterial family with distinct sporulation behavior and unique specialized metabolism.</title>
        <authorList>
            <person name="Garcia R."/>
            <person name="Popoff A."/>
            <person name="Bader C.D."/>
            <person name="Loehr J."/>
            <person name="Walesch S."/>
            <person name="Walt C."/>
            <person name="Boldt J."/>
            <person name="Bunk B."/>
            <person name="Haeckl F.J.F.P.J."/>
            <person name="Gunesch A.P."/>
            <person name="Birkelbach J."/>
            <person name="Nuebel U."/>
            <person name="Pietschmann T."/>
            <person name="Bach T."/>
            <person name="Mueller R."/>
        </authorList>
    </citation>
    <scope>NUCLEOTIDE SEQUENCE [LARGE SCALE GENOMIC DNA]</scope>
    <source>
        <strain evidence="2 3">MSr12523</strain>
    </source>
</reference>